<sequence length="280" mass="31251">MYRLLLFLRRIYVFVIFLVLEGFALHFYANSTVHSRARMLGVSDRVIGGIYSGIAGAERYMSLGKTNRLLEGRVQSLENELAAYRERCSMAQLDSIIAGVEFPHEYVVARVVRNSVDKRENYIMVDRGTRDGVERGMAVVSLDGFMVGYVESCSEKNSICVSALNMAFRASGMVAHTGHFGSISWQGGDPRKVRLSEVPKYAEIARGDTILTSSYSFYFPEGIHIGTVEGFETDEATASYNIDVRLGVDIAALRVVMLVKNPEAYERIKLEEEVLGTVEQ</sequence>
<keyword evidence="5" id="KW-0175">Coiled coil</keyword>
<evidence type="ECO:0000256" key="1">
    <source>
        <dbReference type="ARBA" id="ARBA00009369"/>
    </source>
</evidence>
<evidence type="ECO:0000313" key="9">
    <source>
        <dbReference type="EMBL" id="CCO21893.1"/>
    </source>
</evidence>
<dbReference type="AlphaFoldDB" id="S0DFH9"/>
<evidence type="ECO:0000259" key="7">
    <source>
        <dbReference type="Pfam" id="PF04085"/>
    </source>
</evidence>
<evidence type="ECO:0000256" key="6">
    <source>
        <dbReference type="SAM" id="Phobius"/>
    </source>
</evidence>
<evidence type="ECO:0000313" key="8">
    <source>
        <dbReference type="EMBL" id="CCO20965.1"/>
    </source>
</evidence>
<dbReference type="PANTHER" id="PTHR34138">
    <property type="entry name" value="CELL SHAPE-DETERMINING PROTEIN MREC"/>
    <property type="match status" value="1"/>
</dbReference>
<evidence type="ECO:0000256" key="5">
    <source>
        <dbReference type="SAM" id="Coils"/>
    </source>
</evidence>
<organism evidence="8">
    <name type="scientific">termite gut metagenome</name>
    <dbReference type="NCBI Taxonomy" id="433724"/>
    <lineage>
        <taxon>unclassified sequences</taxon>
        <taxon>metagenomes</taxon>
        <taxon>organismal metagenomes</taxon>
    </lineage>
</organism>
<protein>
    <recommendedName>
        <fullName evidence="2">Cell shape-determining protein MreC</fullName>
    </recommendedName>
    <alternativeName>
        <fullName evidence="4">Cell shape protein MreC</fullName>
    </alternativeName>
</protein>
<dbReference type="Pfam" id="PF04085">
    <property type="entry name" value="MreC"/>
    <property type="match status" value="1"/>
</dbReference>
<feature type="transmembrane region" description="Helical" evidence="6">
    <location>
        <begin position="12"/>
        <end position="29"/>
    </location>
</feature>
<dbReference type="EMBL" id="HF548277">
    <property type="protein sequence ID" value="CCO20965.1"/>
    <property type="molecule type" value="Genomic_DNA"/>
</dbReference>
<reference evidence="8" key="2">
    <citation type="journal article" date="2013" name="Biotechnol. Biofuels">
        <title>Mining for hemicellulases in the fungus-growing termite Pseudacanthotermes militaris using functional metagenomics.</title>
        <authorList>
            <person name="Bastien G."/>
            <person name="Arnal G."/>
            <person name="Bozonnet S."/>
            <person name="Laguerre S."/>
            <person name="Ferreira F."/>
            <person name="Faure R."/>
            <person name="Henrissat B."/>
            <person name="Lefevre F."/>
            <person name="Robe P."/>
            <person name="Bouchez O."/>
            <person name="Noirot C."/>
            <person name="Dumon C."/>
            <person name="O'Donohue M."/>
        </authorList>
    </citation>
    <scope>NUCLEOTIDE SEQUENCE</scope>
</reference>
<dbReference type="InterPro" id="IPR007221">
    <property type="entry name" value="MreC"/>
</dbReference>
<gene>
    <name evidence="9" type="ORF">BN138_1081</name>
    <name evidence="8" type="ORF">BN138_153</name>
</gene>
<comment type="similarity">
    <text evidence="1">Belongs to the MreC family.</text>
</comment>
<evidence type="ECO:0000256" key="4">
    <source>
        <dbReference type="ARBA" id="ARBA00032089"/>
    </source>
</evidence>
<dbReference type="PANTHER" id="PTHR34138:SF1">
    <property type="entry name" value="CELL SHAPE-DETERMINING PROTEIN MREC"/>
    <property type="match status" value="1"/>
</dbReference>
<dbReference type="Gene3D" id="2.40.10.340">
    <property type="entry name" value="Rod shape-determining protein MreC, domain 1"/>
    <property type="match status" value="1"/>
</dbReference>
<dbReference type="GO" id="GO:0008360">
    <property type="term" value="P:regulation of cell shape"/>
    <property type="evidence" value="ECO:0007669"/>
    <property type="project" value="UniProtKB-KW"/>
</dbReference>
<dbReference type="GO" id="GO:0005886">
    <property type="term" value="C:plasma membrane"/>
    <property type="evidence" value="ECO:0007669"/>
    <property type="project" value="TreeGrafter"/>
</dbReference>
<proteinExistence type="inferred from homology"/>
<name>S0DFH9_9ZZZZ</name>
<keyword evidence="6" id="KW-1133">Transmembrane helix</keyword>
<dbReference type="InterPro" id="IPR042177">
    <property type="entry name" value="Cell/Rod_1"/>
</dbReference>
<keyword evidence="6" id="KW-0812">Transmembrane</keyword>
<dbReference type="Gene3D" id="2.40.10.350">
    <property type="entry name" value="Rod shape-determining protein MreC, domain 2"/>
    <property type="match status" value="1"/>
</dbReference>
<keyword evidence="3" id="KW-0133">Cell shape</keyword>
<accession>S0DFH9</accession>
<feature type="coiled-coil region" evidence="5">
    <location>
        <begin position="60"/>
        <end position="94"/>
    </location>
</feature>
<evidence type="ECO:0000256" key="2">
    <source>
        <dbReference type="ARBA" id="ARBA00013855"/>
    </source>
</evidence>
<feature type="domain" description="Rod shape-determining protein MreC beta-barrel core" evidence="7">
    <location>
        <begin position="111"/>
        <end position="260"/>
    </location>
</feature>
<dbReference type="InterPro" id="IPR055342">
    <property type="entry name" value="MreC_beta-barrel_core"/>
</dbReference>
<evidence type="ECO:0000256" key="3">
    <source>
        <dbReference type="ARBA" id="ARBA00022960"/>
    </source>
</evidence>
<keyword evidence="6" id="KW-0472">Membrane</keyword>
<reference evidence="8" key="1">
    <citation type="submission" date="2012-10" db="EMBL/GenBank/DDBJ databases">
        <authorList>
            <person name="Sandrine L."/>
        </authorList>
    </citation>
    <scope>NUCLEOTIDE SEQUENCE</scope>
</reference>
<dbReference type="InterPro" id="IPR042175">
    <property type="entry name" value="Cell/Rod_MreC_2"/>
</dbReference>
<dbReference type="EMBL" id="HF548333">
    <property type="protein sequence ID" value="CCO21893.1"/>
    <property type="molecule type" value="Genomic_DNA"/>
</dbReference>